<evidence type="ECO:0000313" key="2">
    <source>
        <dbReference type="Proteomes" id="UP000692954"/>
    </source>
</evidence>
<dbReference type="Proteomes" id="UP000692954">
    <property type="component" value="Unassembled WGS sequence"/>
</dbReference>
<accession>A0A8S1RBM4</accession>
<sequence length="494" mass="58176">MNQRERRRIYSLQSRDPINIQKYRMDVSMDNLQKRKTLNSELPQLTQNKLHMAKYTASMQLQQKTKYEQLSLKILREPYRALNGKQRLITNHFTLQQKIQDTIALEYVQNTLSNTENTIIKGQVTLPVQNEQQYTIPISRQGSRVIKYDHYGLVFGGHSHRENIEIHAISLHNGQWKRKQEFFQSQIEQLKLRQMLNPNLRLGCYFSLNIDENKTIYAFGGEKNTNNRKTTNVITKICLEEDRLEWQQYQTNIGCRRNHSGNYSHNYIIVIGGLDDSEINTKFYSDFQLINLQNMICTQFYPKFYLKQVIQNENPFKLGLAYHSATLVGNPHLRMNYDLTTNTKKEEQIDQLFTKEGIYIFGGKDGEDNINNNLYQLIIDTYPSVLLYVDTMGLKPSARRSHSMNYDEKISALLLFGGTNEVECFGDLHLLFLRNYTWQKVQLQGYLEYPFRYEHCSVYNDDKLIIFGGLSQNGFLMYNPIQIQIKFKTIRKHN</sequence>
<evidence type="ECO:0000313" key="1">
    <source>
        <dbReference type="EMBL" id="CAD8125117.1"/>
    </source>
</evidence>
<keyword evidence="2" id="KW-1185">Reference proteome</keyword>
<protein>
    <recommendedName>
        <fullName evidence="3">Kelch motif family protein</fullName>
    </recommendedName>
</protein>
<dbReference type="Pfam" id="PF24681">
    <property type="entry name" value="Kelch_KLHDC2_KLHL20_DRC7"/>
    <property type="match status" value="1"/>
</dbReference>
<dbReference type="AlphaFoldDB" id="A0A8S1RBM4"/>
<proteinExistence type="predicted"/>
<dbReference type="OrthoDB" id="10250130at2759"/>
<dbReference type="PANTHER" id="PTHR23244">
    <property type="entry name" value="KELCH REPEAT DOMAIN"/>
    <property type="match status" value="1"/>
</dbReference>
<comment type="caution">
    <text evidence="1">The sequence shown here is derived from an EMBL/GenBank/DDBJ whole genome shotgun (WGS) entry which is preliminary data.</text>
</comment>
<dbReference type="EMBL" id="CAJJDN010000156">
    <property type="protein sequence ID" value="CAD8125117.1"/>
    <property type="molecule type" value="Genomic_DNA"/>
</dbReference>
<gene>
    <name evidence="1" type="ORF">PSON_ATCC_30995.1.T1560079</name>
</gene>
<dbReference type="PANTHER" id="PTHR23244:SF501">
    <property type="entry name" value="BTB DOMAIN-CONTAINING PROTEIN"/>
    <property type="match status" value="1"/>
</dbReference>
<name>A0A8S1RBM4_9CILI</name>
<reference evidence="1" key="1">
    <citation type="submission" date="2021-01" db="EMBL/GenBank/DDBJ databases">
        <authorList>
            <consortium name="Genoscope - CEA"/>
            <person name="William W."/>
        </authorList>
    </citation>
    <scope>NUCLEOTIDE SEQUENCE</scope>
</reference>
<organism evidence="1 2">
    <name type="scientific">Paramecium sonneborni</name>
    <dbReference type="NCBI Taxonomy" id="65129"/>
    <lineage>
        <taxon>Eukaryota</taxon>
        <taxon>Sar</taxon>
        <taxon>Alveolata</taxon>
        <taxon>Ciliophora</taxon>
        <taxon>Intramacronucleata</taxon>
        <taxon>Oligohymenophorea</taxon>
        <taxon>Peniculida</taxon>
        <taxon>Parameciidae</taxon>
        <taxon>Paramecium</taxon>
    </lineage>
</organism>
<evidence type="ECO:0008006" key="3">
    <source>
        <dbReference type="Google" id="ProtNLM"/>
    </source>
</evidence>